<proteinExistence type="predicted"/>
<dbReference type="SUPFAM" id="SSF54637">
    <property type="entry name" value="Thioesterase/thiol ester dehydrase-isomerase"/>
    <property type="match status" value="1"/>
</dbReference>
<organism evidence="2 3">
    <name type="scientific">Mesosutterella porci</name>
    <dbReference type="NCBI Taxonomy" id="2915351"/>
    <lineage>
        <taxon>Bacteria</taxon>
        <taxon>Pseudomonadati</taxon>
        <taxon>Pseudomonadota</taxon>
        <taxon>Betaproteobacteria</taxon>
        <taxon>Burkholderiales</taxon>
        <taxon>Sutterellaceae</taxon>
        <taxon>Mesosutterella</taxon>
    </lineage>
</organism>
<protein>
    <recommendedName>
        <fullName evidence="1">ApeI dehydratase-like domain-containing protein</fullName>
    </recommendedName>
</protein>
<accession>A0ABS9MQZ6</accession>
<comment type="caution">
    <text evidence="2">The sequence shown here is derived from an EMBL/GenBank/DDBJ whole genome shotgun (WGS) entry which is preliminary data.</text>
</comment>
<dbReference type="RefSeq" id="WP_237978678.1">
    <property type="nucleotide sequence ID" value="NZ_JAKNCT010000006.1"/>
</dbReference>
<dbReference type="Pfam" id="PF22818">
    <property type="entry name" value="ApeI-like"/>
    <property type="match status" value="1"/>
</dbReference>
<dbReference type="InterPro" id="IPR029069">
    <property type="entry name" value="HotDog_dom_sf"/>
</dbReference>
<evidence type="ECO:0000313" key="3">
    <source>
        <dbReference type="Proteomes" id="UP001297600"/>
    </source>
</evidence>
<name>A0ABS9MQZ6_9BURK</name>
<sequence>MTEAERWPEVIEPPRSGPSGELAVVLRLQPGLLWFQGHFPVQPIAPGFAQIEWVLYYAGAQARGLRLSEVGMIKFTRPLYPGERVCLRLRREPAGRGELVKFSFAALTARGEVPCSRGRLALCGAS</sequence>
<dbReference type="EMBL" id="JAKNCT010000006">
    <property type="protein sequence ID" value="MCG5031025.1"/>
    <property type="molecule type" value="Genomic_DNA"/>
</dbReference>
<dbReference type="Proteomes" id="UP001297600">
    <property type="component" value="Unassembled WGS sequence"/>
</dbReference>
<dbReference type="Gene3D" id="3.10.129.10">
    <property type="entry name" value="Hotdog Thioesterase"/>
    <property type="match status" value="1"/>
</dbReference>
<dbReference type="InterPro" id="IPR016962">
    <property type="entry name" value="Dehydrase_ECs4332_prd"/>
</dbReference>
<dbReference type="InterPro" id="IPR054545">
    <property type="entry name" value="ApeI-like"/>
</dbReference>
<reference evidence="2 3" key="1">
    <citation type="submission" date="2022-02" db="EMBL/GenBank/DDBJ databases">
        <title>Mesosutterella porci, a novel member of the family Sutterellaceae from pig feces.</title>
        <authorList>
            <person name="Wylensek D."/>
            <person name="Clavel T."/>
        </authorList>
    </citation>
    <scope>NUCLEOTIDE SEQUENCE [LARGE SCALE GENOMIC DNA]</scope>
    <source>
        <strain evidence="3">oilRF-744-wt-GAM-9</strain>
    </source>
</reference>
<dbReference type="PIRSF" id="PIRSF030962">
    <property type="entry name" value="Dehydrase_ECs4332_prd"/>
    <property type="match status" value="1"/>
</dbReference>
<evidence type="ECO:0000313" key="2">
    <source>
        <dbReference type="EMBL" id="MCG5031025.1"/>
    </source>
</evidence>
<evidence type="ECO:0000259" key="1">
    <source>
        <dbReference type="Pfam" id="PF22818"/>
    </source>
</evidence>
<keyword evidence="3" id="KW-1185">Reference proteome</keyword>
<feature type="domain" description="ApeI dehydratase-like" evidence="1">
    <location>
        <begin position="21"/>
        <end position="106"/>
    </location>
</feature>
<gene>
    <name evidence="2" type="ORF">MAF45_06135</name>
</gene>